<evidence type="ECO:0000256" key="3">
    <source>
        <dbReference type="ARBA" id="ARBA00001954"/>
    </source>
</evidence>
<evidence type="ECO:0000256" key="2">
    <source>
        <dbReference type="ARBA" id="ARBA00001936"/>
    </source>
</evidence>
<comment type="similarity">
    <text evidence="6">Belongs to the mannonate dehydratase family.</text>
</comment>
<sequence length="356" mass="39857">MKLGFGLYNHMLSRENYDFAVQCGATHVVVHLVNYFHQGSAEHNHDQPVGNVELGWGLAGGTPDEAWSVTSLKALKAEINDAGLELEAIENFDPAHWHDILLDGPQKEAQMERLMGIIRSVGEAGIPVFGYNFSLAGVAGRHSFTDARGGAKTVGMRGIDQINNTPVPNGMVWNMVYDPNAPVGELPQISHDELWRRLEWFLKELVPVAEQAGVRLAAHPDDPPLDYVRGQPRLVYQPDMYQRLLDIVPSHHNALEFCLGTLSEMTEGDINEVCERYVKQGDVAYIHFRNVRGKVPHYTETFIDEGQIDMRRIMEILKKNQFEGVIIPDHTPQMSCHAPWHAGMAFAMGYIKALQG</sequence>
<evidence type="ECO:0000313" key="12">
    <source>
        <dbReference type="Proteomes" id="UP000315010"/>
    </source>
</evidence>
<evidence type="ECO:0000256" key="1">
    <source>
        <dbReference type="ARBA" id="ARBA00001794"/>
    </source>
</evidence>
<dbReference type="PANTHER" id="PTHR30387">
    <property type="entry name" value="MANNONATE DEHYDRATASE"/>
    <property type="match status" value="1"/>
</dbReference>
<dbReference type="Proteomes" id="UP000315010">
    <property type="component" value="Unassembled WGS sequence"/>
</dbReference>
<keyword evidence="8" id="KW-0408">Iron</keyword>
<evidence type="ECO:0000256" key="7">
    <source>
        <dbReference type="ARBA" id="ARBA00012927"/>
    </source>
</evidence>
<proteinExistence type="inferred from homology"/>
<accession>A0A5C5Z436</accession>
<reference evidence="11 12" key="1">
    <citation type="submission" date="2019-02" db="EMBL/GenBank/DDBJ databases">
        <title>Deep-cultivation of Planctomycetes and their phenomic and genomic characterization uncovers novel biology.</title>
        <authorList>
            <person name="Wiegand S."/>
            <person name="Jogler M."/>
            <person name="Boedeker C."/>
            <person name="Pinto D."/>
            <person name="Vollmers J."/>
            <person name="Rivas-Marin E."/>
            <person name="Kohn T."/>
            <person name="Peeters S.H."/>
            <person name="Heuer A."/>
            <person name="Rast P."/>
            <person name="Oberbeckmann S."/>
            <person name="Bunk B."/>
            <person name="Jeske O."/>
            <person name="Meyerdierks A."/>
            <person name="Storesund J.E."/>
            <person name="Kallscheuer N."/>
            <person name="Luecker S."/>
            <person name="Lage O.M."/>
            <person name="Pohl T."/>
            <person name="Merkel B.J."/>
            <person name="Hornburger P."/>
            <person name="Mueller R.-W."/>
            <person name="Bruemmer F."/>
            <person name="Labrenz M."/>
            <person name="Spormann A.M."/>
            <person name="Op Den Camp H."/>
            <person name="Overmann J."/>
            <person name="Amann R."/>
            <person name="Jetten M.S.M."/>
            <person name="Mascher T."/>
            <person name="Medema M.H."/>
            <person name="Devos D.P."/>
            <person name="Kaster A.-K."/>
            <person name="Ovreas L."/>
            <person name="Rohde M."/>
            <person name="Galperin M.Y."/>
            <person name="Jogler C."/>
        </authorList>
    </citation>
    <scope>NUCLEOTIDE SEQUENCE [LARGE SCALE GENOMIC DNA]</scope>
    <source>
        <strain evidence="11 12">CA13</strain>
    </source>
</reference>
<dbReference type="InterPro" id="IPR036237">
    <property type="entry name" value="Xyl_isomerase-like_sf"/>
</dbReference>
<name>A0A5C5Z436_9BACT</name>
<evidence type="ECO:0000256" key="6">
    <source>
        <dbReference type="ARBA" id="ARBA00007389"/>
    </source>
</evidence>
<dbReference type="GO" id="GO:0030145">
    <property type="term" value="F:manganese ion binding"/>
    <property type="evidence" value="ECO:0007669"/>
    <property type="project" value="TreeGrafter"/>
</dbReference>
<dbReference type="Pfam" id="PF03786">
    <property type="entry name" value="UxuA"/>
    <property type="match status" value="2"/>
</dbReference>
<dbReference type="SUPFAM" id="SSF51658">
    <property type="entry name" value="Xylose isomerase-like"/>
    <property type="match status" value="1"/>
</dbReference>
<organism evidence="11 12">
    <name type="scientific">Novipirellula herctigrandis</name>
    <dbReference type="NCBI Taxonomy" id="2527986"/>
    <lineage>
        <taxon>Bacteria</taxon>
        <taxon>Pseudomonadati</taxon>
        <taxon>Planctomycetota</taxon>
        <taxon>Planctomycetia</taxon>
        <taxon>Pirellulales</taxon>
        <taxon>Pirellulaceae</taxon>
        <taxon>Novipirellula</taxon>
    </lineage>
</organism>
<gene>
    <name evidence="11" type="primary">uxuA</name>
    <name evidence="11" type="ORF">CA13_30440</name>
</gene>
<dbReference type="OrthoDB" id="9780250at2"/>
<dbReference type="Gene3D" id="3.20.20.150">
    <property type="entry name" value="Divalent-metal-dependent TIM barrel enzymes"/>
    <property type="match status" value="1"/>
</dbReference>
<dbReference type="UniPathway" id="UPA00246"/>
<evidence type="ECO:0000256" key="4">
    <source>
        <dbReference type="ARBA" id="ARBA00002713"/>
    </source>
</evidence>
<evidence type="ECO:0000256" key="5">
    <source>
        <dbReference type="ARBA" id="ARBA00004892"/>
    </source>
</evidence>
<protein>
    <recommendedName>
        <fullName evidence="7">mannonate dehydratase</fullName>
        <ecNumber evidence="7">4.2.1.8</ecNumber>
    </recommendedName>
</protein>
<keyword evidence="10 11" id="KW-0456">Lyase</keyword>
<evidence type="ECO:0000256" key="9">
    <source>
        <dbReference type="ARBA" id="ARBA00023211"/>
    </source>
</evidence>
<comment type="caution">
    <text evidence="11">The sequence shown here is derived from an EMBL/GenBank/DDBJ whole genome shotgun (WGS) entry which is preliminary data.</text>
</comment>
<dbReference type="GO" id="GO:0008198">
    <property type="term" value="F:ferrous iron binding"/>
    <property type="evidence" value="ECO:0007669"/>
    <property type="project" value="TreeGrafter"/>
</dbReference>
<dbReference type="EMBL" id="SJPJ01000001">
    <property type="protein sequence ID" value="TWT81591.1"/>
    <property type="molecule type" value="Genomic_DNA"/>
</dbReference>
<dbReference type="AlphaFoldDB" id="A0A5C5Z436"/>
<comment type="catalytic activity">
    <reaction evidence="1">
        <text>D-mannonate = 2-dehydro-3-deoxy-D-gluconate + H2O</text>
        <dbReference type="Rhea" id="RHEA:20097"/>
        <dbReference type="ChEBI" id="CHEBI:15377"/>
        <dbReference type="ChEBI" id="CHEBI:17767"/>
        <dbReference type="ChEBI" id="CHEBI:57990"/>
        <dbReference type="EC" id="4.2.1.8"/>
    </reaction>
</comment>
<comment type="function">
    <text evidence="4">Catalyzes the dehydration of D-mannonate.</text>
</comment>
<comment type="pathway">
    <text evidence="5">Carbohydrate metabolism; pentose and glucuronate interconversion.</text>
</comment>
<comment type="cofactor">
    <cofactor evidence="3">
        <name>Fe(2+)</name>
        <dbReference type="ChEBI" id="CHEBI:29033"/>
    </cofactor>
</comment>
<keyword evidence="9" id="KW-0464">Manganese</keyword>
<dbReference type="GO" id="GO:0008927">
    <property type="term" value="F:mannonate dehydratase activity"/>
    <property type="evidence" value="ECO:0007669"/>
    <property type="project" value="UniProtKB-EC"/>
</dbReference>
<dbReference type="RefSeq" id="WP_146397591.1">
    <property type="nucleotide sequence ID" value="NZ_SJPJ01000001.1"/>
</dbReference>
<dbReference type="PANTHER" id="PTHR30387:SF2">
    <property type="entry name" value="MANNONATE DEHYDRATASE"/>
    <property type="match status" value="1"/>
</dbReference>
<dbReference type="EC" id="4.2.1.8" evidence="7"/>
<keyword evidence="12" id="KW-1185">Reference proteome</keyword>
<dbReference type="GO" id="GO:0042840">
    <property type="term" value="P:D-glucuronate catabolic process"/>
    <property type="evidence" value="ECO:0007669"/>
    <property type="project" value="TreeGrafter"/>
</dbReference>
<evidence type="ECO:0000256" key="10">
    <source>
        <dbReference type="ARBA" id="ARBA00023239"/>
    </source>
</evidence>
<dbReference type="InterPro" id="IPR004628">
    <property type="entry name" value="Man_deHydtase"/>
</dbReference>
<evidence type="ECO:0000256" key="8">
    <source>
        <dbReference type="ARBA" id="ARBA00023004"/>
    </source>
</evidence>
<evidence type="ECO:0000313" key="11">
    <source>
        <dbReference type="EMBL" id="TWT81591.1"/>
    </source>
</evidence>
<comment type="cofactor">
    <cofactor evidence="2">
        <name>Mn(2+)</name>
        <dbReference type="ChEBI" id="CHEBI:29035"/>
    </cofactor>
</comment>